<keyword evidence="18" id="KW-1185">Reference proteome</keyword>
<dbReference type="Proteomes" id="UP001597139">
    <property type="component" value="Unassembled WGS sequence"/>
</dbReference>
<protein>
    <recommendedName>
        <fullName evidence="12">Serine--tRNA ligase</fullName>
        <ecNumber evidence="12">6.1.1.11</ecNumber>
    </recommendedName>
    <alternativeName>
        <fullName evidence="12">Seryl-tRNA synthetase</fullName>
        <shortName evidence="12">SerRS</shortName>
    </alternativeName>
    <alternativeName>
        <fullName evidence="12">Seryl-tRNA(Ser/Sec) synthetase</fullName>
    </alternativeName>
</protein>
<evidence type="ECO:0000256" key="15">
    <source>
        <dbReference type="SAM" id="MobiDB-lite"/>
    </source>
</evidence>
<reference evidence="17 18" key="1">
    <citation type="journal article" date="2019" name="Int. J. Syst. Evol. Microbiol.">
        <title>The Global Catalogue of Microorganisms (GCM) 10K type strain sequencing project: providing services to taxonomists for standard genome sequencing and annotation.</title>
        <authorList>
            <consortium name="The Broad Institute Genomics Platform"/>
            <consortium name="The Broad Institute Genome Sequencing Center for Infectious Disease"/>
            <person name="Wu L."/>
            <person name="Ma J."/>
        </authorList>
    </citation>
    <scope>NUCLEOTIDE SEQUENCE [LARGE SCALE GENOMIC DNA]</scope>
    <source>
        <strain evidence="17 18">CGMCC 1.12859</strain>
    </source>
</reference>
<evidence type="ECO:0000256" key="13">
    <source>
        <dbReference type="PIRSR" id="PIRSR001529-1"/>
    </source>
</evidence>
<evidence type="ECO:0000256" key="4">
    <source>
        <dbReference type="ARBA" id="ARBA00022490"/>
    </source>
</evidence>
<evidence type="ECO:0000256" key="14">
    <source>
        <dbReference type="PIRSR" id="PIRSR001529-2"/>
    </source>
</evidence>
<dbReference type="GO" id="GO:0016260">
    <property type="term" value="P:selenocysteine biosynthetic process"/>
    <property type="evidence" value="ECO:0007669"/>
    <property type="project" value="UniProtKB-UniRule"/>
</dbReference>
<accession>A0ABD6BMQ4</accession>
<keyword evidence="4 12" id="KW-0963">Cytoplasm</keyword>
<dbReference type="RefSeq" id="WP_267645136.1">
    <property type="nucleotide sequence ID" value="NZ_JANHGR010000001.1"/>
</dbReference>
<keyword evidence="6 12" id="KW-0547">Nucleotide-binding</keyword>
<evidence type="ECO:0000256" key="5">
    <source>
        <dbReference type="ARBA" id="ARBA00022598"/>
    </source>
</evidence>
<dbReference type="GO" id="GO:0005737">
    <property type="term" value="C:cytoplasm"/>
    <property type="evidence" value="ECO:0007669"/>
    <property type="project" value="UniProtKB-SubCell"/>
</dbReference>
<dbReference type="AlphaFoldDB" id="A0ABD6BMQ4"/>
<feature type="compositionally biased region" description="Basic and acidic residues" evidence="15">
    <location>
        <begin position="45"/>
        <end position="67"/>
    </location>
</feature>
<dbReference type="InterPro" id="IPR045864">
    <property type="entry name" value="aa-tRNA-synth_II/BPL/LPL"/>
</dbReference>
<comment type="similarity">
    <text evidence="3 12">Belongs to the class-II aminoacyl-tRNA synthetase family. Type-1 seryl-tRNA synthetase subfamily.</text>
</comment>
<evidence type="ECO:0000256" key="6">
    <source>
        <dbReference type="ARBA" id="ARBA00022741"/>
    </source>
</evidence>
<comment type="catalytic activity">
    <reaction evidence="10 12">
        <text>tRNA(Sec) + L-serine + ATP = L-seryl-tRNA(Sec) + AMP + diphosphate + H(+)</text>
        <dbReference type="Rhea" id="RHEA:42580"/>
        <dbReference type="Rhea" id="RHEA-COMP:9742"/>
        <dbReference type="Rhea" id="RHEA-COMP:10128"/>
        <dbReference type="ChEBI" id="CHEBI:15378"/>
        <dbReference type="ChEBI" id="CHEBI:30616"/>
        <dbReference type="ChEBI" id="CHEBI:33019"/>
        <dbReference type="ChEBI" id="CHEBI:33384"/>
        <dbReference type="ChEBI" id="CHEBI:78442"/>
        <dbReference type="ChEBI" id="CHEBI:78533"/>
        <dbReference type="ChEBI" id="CHEBI:456215"/>
        <dbReference type="EC" id="6.1.1.11"/>
    </reaction>
</comment>
<comment type="caution">
    <text evidence="17">The sequence shown here is derived from an EMBL/GenBank/DDBJ whole genome shotgun (WGS) entry which is preliminary data.</text>
</comment>
<dbReference type="PANTHER" id="PTHR43697:SF1">
    <property type="entry name" value="SERINE--TRNA LIGASE"/>
    <property type="match status" value="1"/>
</dbReference>
<dbReference type="InterPro" id="IPR010978">
    <property type="entry name" value="tRNA-bd_arm"/>
</dbReference>
<gene>
    <name evidence="12 17" type="primary">serS</name>
    <name evidence="17" type="ORF">ACFSAU_00160</name>
</gene>
<feature type="binding site" evidence="12 14">
    <location>
        <begin position="369"/>
        <end position="372"/>
    </location>
    <ligand>
        <name>ATP</name>
        <dbReference type="ChEBI" id="CHEBI:30616"/>
    </ligand>
</feature>
<feature type="binding site" evidence="14">
    <location>
        <begin position="289"/>
        <end position="292"/>
    </location>
    <ligand>
        <name>ATP</name>
        <dbReference type="ChEBI" id="CHEBI:30616"/>
    </ligand>
</feature>
<dbReference type="SUPFAM" id="SSF55681">
    <property type="entry name" value="Class II aaRS and biotin synthetases"/>
    <property type="match status" value="1"/>
</dbReference>
<dbReference type="NCBIfam" id="TIGR00414">
    <property type="entry name" value="serS"/>
    <property type="match status" value="1"/>
</dbReference>
<dbReference type="InterPro" id="IPR033729">
    <property type="entry name" value="SerRS_core"/>
</dbReference>
<dbReference type="PANTHER" id="PTHR43697">
    <property type="entry name" value="SERYL-TRNA SYNTHETASE"/>
    <property type="match status" value="1"/>
</dbReference>
<dbReference type="GO" id="GO:0006434">
    <property type="term" value="P:seryl-tRNA aminoacylation"/>
    <property type="evidence" value="ECO:0007669"/>
    <property type="project" value="UniProtKB-UniRule"/>
</dbReference>
<dbReference type="CDD" id="cd00770">
    <property type="entry name" value="SerRS_core"/>
    <property type="match status" value="1"/>
</dbReference>
<dbReference type="InterPro" id="IPR006195">
    <property type="entry name" value="aa-tRNA-synth_II"/>
</dbReference>
<dbReference type="GO" id="GO:0005524">
    <property type="term" value="F:ATP binding"/>
    <property type="evidence" value="ECO:0007669"/>
    <property type="project" value="UniProtKB-UniRule"/>
</dbReference>
<comment type="domain">
    <text evidence="12">Consists of two distinct domains, a catalytic core and a N-terminal extension that is involved in tRNA binding.</text>
</comment>
<evidence type="ECO:0000256" key="1">
    <source>
        <dbReference type="ARBA" id="ARBA00004496"/>
    </source>
</evidence>
<dbReference type="InterPro" id="IPR002314">
    <property type="entry name" value="aa-tRNA-synt_IIb"/>
</dbReference>
<keyword evidence="8 12" id="KW-0648">Protein biosynthesis</keyword>
<dbReference type="InterPro" id="IPR002317">
    <property type="entry name" value="Ser-tRNA-ligase_type_1"/>
</dbReference>
<evidence type="ECO:0000256" key="9">
    <source>
        <dbReference type="ARBA" id="ARBA00023146"/>
    </source>
</evidence>
<name>A0ABD6BMQ4_9EURY</name>
<dbReference type="PROSITE" id="PS50862">
    <property type="entry name" value="AA_TRNA_LIGASE_II"/>
    <property type="match status" value="1"/>
</dbReference>
<feature type="region of interest" description="Disordered" evidence="15">
    <location>
        <begin position="45"/>
        <end position="78"/>
    </location>
</feature>
<comment type="subunit">
    <text evidence="12">Homodimer. The tRNA molecule binds across the dimer.</text>
</comment>
<comment type="subcellular location">
    <subcellularLocation>
        <location evidence="1 12">Cytoplasm</location>
    </subcellularLocation>
</comment>
<dbReference type="SUPFAM" id="SSF46589">
    <property type="entry name" value="tRNA-binding arm"/>
    <property type="match status" value="1"/>
</dbReference>
<dbReference type="Pfam" id="PF02403">
    <property type="entry name" value="Seryl_tRNA_N"/>
    <property type="match status" value="1"/>
</dbReference>
<feature type="binding site" evidence="12">
    <location>
        <position position="289"/>
    </location>
    <ligand>
        <name>ATP</name>
        <dbReference type="ChEBI" id="CHEBI:30616"/>
    </ligand>
</feature>
<dbReference type="EC" id="6.1.1.11" evidence="12"/>
<comment type="function">
    <text evidence="12">Catalyzes the attachment of serine to tRNA(Ser). Is also able to aminoacylate tRNA(Sec) with serine, to form the misacylated tRNA L-seryl-tRNA(Sec), which will be further converted into selenocysteinyl-tRNA(Sec).</text>
</comment>
<evidence type="ECO:0000256" key="3">
    <source>
        <dbReference type="ARBA" id="ARBA00010728"/>
    </source>
</evidence>
<evidence type="ECO:0000313" key="18">
    <source>
        <dbReference type="Proteomes" id="UP001597139"/>
    </source>
</evidence>
<dbReference type="GO" id="GO:0004828">
    <property type="term" value="F:serine-tRNA ligase activity"/>
    <property type="evidence" value="ECO:0007669"/>
    <property type="project" value="UniProtKB-UniRule"/>
</dbReference>
<dbReference type="Gene3D" id="1.10.287.40">
    <property type="entry name" value="Serine-tRNA synthetase, tRNA binding domain"/>
    <property type="match status" value="1"/>
</dbReference>
<evidence type="ECO:0000256" key="10">
    <source>
        <dbReference type="ARBA" id="ARBA00047929"/>
    </source>
</evidence>
<evidence type="ECO:0000313" key="17">
    <source>
        <dbReference type="EMBL" id="MFD1565894.1"/>
    </source>
</evidence>
<feature type="binding site" evidence="13">
    <location>
        <position position="242"/>
    </location>
    <ligand>
        <name>L-serine</name>
        <dbReference type="ChEBI" id="CHEBI:33384"/>
    </ligand>
</feature>
<evidence type="ECO:0000259" key="16">
    <source>
        <dbReference type="PROSITE" id="PS50862"/>
    </source>
</evidence>
<dbReference type="InterPro" id="IPR015866">
    <property type="entry name" value="Ser-tRNA-synth_1_N"/>
</dbReference>
<evidence type="ECO:0000256" key="7">
    <source>
        <dbReference type="ARBA" id="ARBA00022840"/>
    </source>
</evidence>
<proteinExistence type="inferred from homology"/>
<evidence type="ECO:0000256" key="8">
    <source>
        <dbReference type="ARBA" id="ARBA00022917"/>
    </source>
</evidence>
<keyword evidence="9 12" id="KW-0030">Aminoacyl-tRNA synthetase</keyword>
<feature type="binding site" evidence="12 13">
    <location>
        <position position="296"/>
    </location>
    <ligand>
        <name>L-serine</name>
        <dbReference type="ChEBI" id="CHEBI:33384"/>
    </ligand>
</feature>
<feature type="domain" description="Aminoacyl-transfer RNA synthetases class-II family profile" evidence="16">
    <location>
        <begin position="139"/>
        <end position="430"/>
    </location>
</feature>
<feature type="binding site" evidence="13">
    <location>
        <position position="273"/>
    </location>
    <ligand>
        <name>L-serine</name>
        <dbReference type="ChEBI" id="CHEBI:33384"/>
    </ligand>
</feature>
<evidence type="ECO:0000256" key="2">
    <source>
        <dbReference type="ARBA" id="ARBA00005045"/>
    </source>
</evidence>
<organism evidence="17 18">
    <name type="scientific">Halolamina litorea</name>
    <dbReference type="NCBI Taxonomy" id="1515593"/>
    <lineage>
        <taxon>Archaea</taxon>
        <taxon>Methanobacteriati</taxon>
        <taxon>Methanobacteriota</taxon>
        <taxon>Stenosarchaea group</taxon>
        <taxon>Halobacteria</taxon>
        <taxon>Halobacteriales</taxon>
        <taxon>Haloferacaceae</taxon>
    </lineage>
</organism>
<feature type="binding site" evidence="12">
    <location>
        <begin position="242"/>
        <end position="244"/>
    </location>
    <ligand>
        <name>L-serine</name>
        <dbReference type="ChEBI" id="CHEBI:33384"/>
    </ligand>
</feature>
<dbReference type="PRINTS" id="PR00981">
    <property type="entry name" value="TRNASYNTHSER"/>
</dbReference>
<comment type="pathway">
    <text evidence="2 12">Aminoacyl-tRNA biosynthesis; selenocysteinyl-tRNA(Sec) biosynthesis; L-seryl-tRNA(Sec) from L-serine and tRNA(Sec): step 1/1.</text>
</comment>
<evidence type="ECO:0000256" key="12">
    <source>
        <dbReference type="HAMAP-Rule" id="MF_00176"/>
    </source>
</evidence>
<keyword evidence="5 12" id="KW-0436">Ligase</keyword>
<keyword evidence="7 12" id="KW-0067">ATP-binding</keyword>
<dbReference type="PIRSF" id="PIRSF001529">
    <property type="entry name" value="Ser-tRNA-synth_IIa"/>
    <property type="match status" value="1"/>
</dbReference>
<dbReference type="InterPro" id="IPR042103">
    <property type="entry name" value="SerRS_1_N_sf"/>
</dbReference>
<feature type="binding site" evidence="13">
    <location>
        <position position="403"/>
    </location>
    <ligand>
        <name>L-serine</name>
        <dbReference type="ChEBI" id="CHEBI:33384"/>
    </ligand>
</feature>
<dbReference type="EMBL" id="JBHUCZ010000001">
    <property type="protein sequence ID" value="MFD1565894.1"/>
    <property type="molecule type" value="Genomic_DNA"/>
</dbReference>
<dbReference type="HAMAP" id="MF_00176">
    <property type="entry name" value="Ser_tRNA_synth_type1"/>
    <property type="match status" value="1"/>
</dbReference>
<dbReference type="Gene3D" id="3.30.930.10">
    <property type="entry name" value="Bira Bifunctional Protein, Domain 2"/>
    <property type="match status" value="1"/>
</dbReference>
<dbReference type="Pfam" id="PF00587">
    <property type="entry name" value="tRNA-synt_2b"/>
    <property type="match status" value="1"/>
</dbReference>
<sequence length="457" mass="51971">MISRRTLREEPERVRDALDAKGVDDVDVDEILAVYDEWRELKGEGDELRHERNEVSRSIGELKREGKEEEAEEAIERSSDLKARLNEIEDRADDLEAELEEAMLHIPMLPDEDVPRGADESENVERRREGFDDLRDLPDEVTPHYDLGEELDILDFERGAKVSGGGYYFAKGEGARLEHALIQFFLETHREQGYTDVFPPIPVNSRSMEGTGQFPKFTQDAYRLEGSHDEPYDDDDLWLLPTAEVPVTNLHRDEILLDDDLPLKYQAYSPNFRQEAGEHGTETRGIVRVHQFNKVEMVNFVRPEESDERFEGLVSEAESVLQALGLPYRILEMCTGDLGFTQAKKYDIEVWAPGDDMAEGPEQGGRWLEVSSVSNFRDFQARRAGIQYRPEQHESAEYLHTLNGSGVAVPRVLVAILEYYQNEDGTVDVPEALQPYMGGQEVVEGHDPVSESAVGDE</sequence>
<feature type="binding site" evidence="12">
    <location>
        <position position="405"/>
    </location>
    <ligand>
        <name>L-serine</name>
        <dbReference type="ChEBI" id="CHEBI:33384"/>
    </ligand>
</feature>
<comment type="catalytic activity">
    <reaction evidence="11 12">
        <text>tRNA(Ser) + L-serine + ATP = L-seryl-tRNA(Ser) + AMP + diphosphate + H(+)</text>
        <dbReference type="Rhea" id="RHEA:12292"/>
        <dbReference type="Rhea" id="RHEA-COMP:9669"/>
        <dbReference type="Rhea" id="RHEA-COMP:9703"/>
        <dbReference type="ChEBI" id="CHEBI:15378"/>
        <dbReference type="ChEBI" id="CHEBI:30616"/>
        <dbReference type="ChEBI" id="CHEBI:33019"/>
        <dbReference type="ChEBI" id="CHEBI:33384"/>
        <dbReference type="ChEBI" id="CHEBI:78442"/>
        <dbReference type="ChEBI" id="CHEBI:78533"/>
        <dbReference type="ChEBI" id="CHEBI:456215"/>
        <dbReference type="EC" id="6.1.1.11"/>
    </reaction>
</comment>
<feature type="binding site" evidence="12 14">
    <location>
        <begin position="273"/>
        <end position="275"/>
    </location>
    <ligand>
        <name>ATP</name>
        <dbReference type="ChEBI" id="CHEBI:30616"/>
    </ligand>
</feature>
<evidence type="ECO:0000256" key="11">
    <source>
        <dbReference type="ARBA" id="ARBA00048823"/>
    </source>
</evidence>